<gene>
    <name evidence="2" type="ORF">C8A03DRAFT_33275</name>
</gene>
<accession>A0AAN7CBE9</accession>
<organism evidence="2 3">
    <name type="scientific">Achaetomium macrosporum</name>
    <dbReference type="NCBI Taxonomy" id="79813"/>
    <lineage>
        <taxon>Eukaryota</taxon>
        <taxon>Fungi</taxon>
        <taxon>Dikarya</taxon>
        <taxon>Ascomycota</taxon>
        <taxon>Pezizomycotina</taxon>
        <taxon>Sordariomycetes</taxon>
        <taxon>Sordariomycetidae</taxon>
        <taxon>Sordariales</taxon>
        <taxon>Chaetomiaceae</taxon>
        <taxon>Achaetomium</taxon>
    </lineage>
</organism>
<comment type="caution">
    <text evidence="2">The sequence shown here is derived from an EMBL/GenBank/DDBJ whole genome shotgun (WGS) entry which is preliminary data.</text>
</comment>
<evidence type="ECO:0000313" key="3">
    <source>
        <dbReference type="Proteomes" id="UP001303760"/>
    </source>
</evidence>
<dbReference type="AlphaFoldDB" id="A0AAN7CBE9"/>
<dbReference type="EMBL" id="MU860086">
    <property type="protein sequence ID" value="KAK4238675.1"/>
    <property type="molecule type" value="Genomic_DNA"/>
</dbReference>
<evidence type="ECO:0000313" key="2">
    <source>
        <dbReference type="EMBL" id="KAK4238675.1"/>
    </source>
</evidence>
<name>A0AAN7CBE9_9PEZI</name>
<keyword evidence="1" id="KW-0812">Transmembrane</keyword>
<keyword evidence="3" id="KW-1185">Reference proteome</keyword>
<evidence type="ECO:0000256" key="1">
    <source>
        <dbReference type="SAM" id="Phobius"/>
    </source>
</evidence>
<keyword evidence="1" id="KW-0472">Membrane</keyword>
<dbReference type="Proteomes" id="UP001303760">
    <property type="component" value="Unassembled WGS sequence"/>
</dbReference>
<reference evidence="2" key="2">
    <citation type="submission" date="2023-05" db="EMBL/GenBank/DDBJ databases">
        <authorList>
            <consortium name="Lawrence Berkeley National Laboratory"/>
            <person name="Steindorff A."/>
            <person name="Hensen N."/>
            <person name="Bonometti L."/>
            <person name="Westerberg I."/>
            <person name="Brannstrom I.O."/>
            <person name="Guillou S."/>
            <person name="Cros-Aarteil S."/>
            <person name="Calhoun S."/>
            <person name="Haridas S."/>
            <person name="Kuo A."/>
            <person name="Mondo S."/>
            <person name="Pangilinan J."/>
            <person name="Riley R."/>
            <person name="Labutti K."/>
            <person name="Andreopoulos B."/>
            <person name="Lipzen A."/>
            <person name="Chen C."/>
            <person name="Yanf M."/>
            <person name="Daum C."/>
            <person name="Ng V."/>
            <person name="Clum A."/>
            <person name="Ohm R."/>
            <person name="Martin F."/>
            <person name="Silar P."/>
            <person name="Natvig D."/>
            <person name="Lalanne C."/>
            <person name="Gautier V."/>
            <person name="Ament-Velasquez S.L."/>
            <person name="Kruys A."/>
            <person name="Hutchinson M.I."/>
            <person name="Powell A.J."/>
            <person name="Barry K."/>
            <person name="Miller A.N."/>
            <person name="Grigoriev I.V."/>
            <person name="Debuchy R."/>
            <person name="Gladieux P."/>
            <person name="Thoren M.H."/>
            <person name="Johannesson H."/>
        </authorList>
    </citation>
    <scope>NUCLEOTIDE SEQUENCE</scope>
    <source>
        <strain evidence="2">CBS 532.94</strain>
    </source>
</reference>
<protein>
    <submittedName>
        <fullName evidence="2">Uncharacterized protein</fullName>
    </submittedName>
</protein>
<reference evidence="2" key="1">
    <citation type="journal article" date="2023" name="Mol. Phylogenet. Evol.">
        <title>Genome-scale phylogeny and comparative genomics of the fungal order Sordariales.</title>
        <authorList>
            <person name="Hensen N."/>
            <person name="Bonometti L."/>
            <person name="Westerberg I."/>
            <person name="Brannstrom I.O."/>
            <person name="Guillou S."/>
            <person name="Cros-Aarteil S."/>
            <person name="Calhoun S."/>
            <person name="Haridas S."/>
            <person name="Kuo A."/>
            <person name="Mondo S."/>
            <person name="Pangilinan J."/>
            <person name="Riley R."/>
            <person name="LaButti K."/>
            <person name="Andreopoulos B."/>
            <person name="Lipzen A."/>
            <person name="Chen C."/>
            <person name="Yan M."/>
            <person name="Daum C."/>
            <person name="Ng V."/>
            <person name="Clum A."/>
            <person name="Steindorff A."/>
            <person name="Ohm R.A."/>
            <person name="Martin F."/>
            <person name="Silar P."/>
            <person name="Natvig D.O."/>
            <person name="Lalanne C."/>
            <person name="Gautier V."/>
            <person name="Ament-Velasquez S.L."/>
            <person name="Kruys A."/>
            <person name="Hutchinson M.I."/>
            <person name="Powell A.J."/>
            <person name="Barry K."/>
            <person name="Miller A.N."/>
            <person name="Grigoriev I.V."/>
            <person name="Debuchy R."/>
            <person name="Gladieux P."/>
            <person name="Hiltunen Thoren M."/>
            <person name="Johannesson H."/>
        </authorList>
    </citation>
    <scope>NUCLEOTIDE SEQUENCE</scope>
    <source>
        <strain evidence="2">CBS 532.94</strain>
    </source>
</reference>
<proteinExistence type="predicted"/>
<feature type="transmembrane region" description="Helical" evidence="1">
    <location>
        <begin position="192"/>
        <end position="214"/>
    </location>
</feature>
<sequence length="284" mass="31967">MSRYSMGEPSMEDVTTLARQCYLVSKPLEPKGPAKQLPNWTVIGNGKAIPDLLEKMPILEHWAVCVLPADTPPAFDPSEPSARIFFIRAAYFELGAASQAQSDSGIFMSESYCVLNHPTIWPEASVRTITSIREIGCTSRSEVWFSGRNRELLKEWGVYRPLLWNCQEFAILMAQMAVDSARKKRDFGFAAGYAWLSAVPMVGRGLSFGCLLGLRGYRMTDAMKDWNIHKKLKDLVEKYPELQRLLDDLAADLSPWAMSLGMLDVDGIAQWQRLIVLFWMSGFG</sequence>
<keyword evidence="1" id="KW-1133">Transmembrane helix</keyword>